<evidence type="ECO:0000313" key="2">
    <source>
        <dbReference type="Proteomes" id="UP000002526"/>
    </source>
</evidence>
<reference evidence="2" key="1">
    <citation type="journal article" date="2002" name="DNA Res.">
        <title>Complete genomic sequence of nitrogen-fixing symbiotic bacterium Bradyrhizobium japonicum USDA110.</title>
        <authorList>
            <person name="Kaneko T."/>
            <person name="Nakamura Y."/>
            <person name="Sato S."/>
            <person name="Minamisawa K."/>
            <person name="Uchiumi T."/>
            <person name="Sasamoto S."/>
            <person name="Watanabe A."/>
            <person name="Idesawa K."/>
            <person name="Iriguchi M."/>
            <person name="Kawashima K."/>
            <person name="Kohara M."/>
            <person name="Matsumoto M."/>
            <person name="Shimpo S."/>
            <person name="Tsuruoka H."/>
            <person name="Wada T."/>
            <person name="Yamada M."/>
            <person name="Tabata S."/>
        </authorList>
    </citation>
    <scope>NUCLEOTIDE SEQUENCE [LARGE SCALE GENOMIC DNA]</scope>
    <source>
        <strain evidence="2">JCM 10833 / BCRC 13528 / IAM 13628 / NBRC 14792 / USDA 110</strain>
    </source>
</reference>
<dbReference type="KEGG" id="bja:blr3554"/>
<evidence type="ECO:0000313" key="1">
    <source>
        <dbReference type="EMBL" id="BAC48819.1"/>
    </source>
</evidence>
<dbReference type="SUPFAM" id="SSF55729">
    <property type="entry name" value="Acyl-CoA N-acyltransferases (Nat)"/>
    <property type="match status" value="1"/>
</dbReference>
<dbReference type="HOGENOM" id="CLU_1871433_0_0_5"/>
<dbReference type="Gene3D" id="3.40.630.30">
    <property type="match status" value="1"/>
</dbReference>
<gene>
    <name evidence="1" type="ordered locus">blr3554</name>
</gene>
<accession>Q89PC8</accession>
<dbReference type="EMBL" id="BA000040">
    <property type="protein sequence ID" value="BAC48819.1"/>
    <property type="molecule type" value="Genomic_DNA"/>
</dbReference>
<name>Q89PC8_BRADU</name>
<sequence>MMTYSHASRLPPCTVVKPLKAQRSDTHWSYRGHCSNAFFDFAPSRPNRDPIAATVVSFLDLLESNPASITFLVSEASAEVAGFSVARITVRRVREIQIGAHAAQRNRGIGGALMSWGSSKRLWKFSKRRPTGSSRQ</sequence>
<organism evidence="1 2">
    <name type="scientific">Bradyrhizobium diazoefficiens (strain JCM 10833 / BCRC 13528 / IAM 13628 / NBRC 14792 / USDA 110)</name>
    <dbReference type="NCBI Taxonomy" id="224911"/>
    <lineage>
        <taxon>Bacteria</taxon>
        <taxon>Pseudomonadati</taxon>
        <taxon>Pseudomonadota</taxon>
        <taxon>Alphaproteobacteria</taxon>
        <taxon>Hyphomicrobiales</taxon>
        <taxon>Nitrobacteraceae</taxon>
        <taxon>Bradyrhizobium</taxon>
    </lineage>
</organism>
<dbReference type="CDD" id="cd04301">
    <property type="entry name" value="NAT_SF"/>
    <property type="match status" value="1"/>
</dbReference>
<dbReference type="Proteomes" id="UP000002526">
    <property type="component" value="Chromosome"/>
</dbReference>
<dbReference type="InParanoid" id="Q89PC8"/>
<dbReference type="InterPro" id="IPR016181">
    <property type="entry name" value="Acyl_CoA_acyltransferase"/>
</dbReference>
<protein>
    <submittedName>
        <fullName evidence="1">Blr3554 protein</fullName>
    </submittedName>
</protein>
<proteinExistence type="predicted"/>
<dbReference type="EnsemblBacteria" id="BAC48819">
    <property type="protein sequence ID" value="BAC48819"/>
    <property type="gene ID" value="BAC48819"/>
</dbReference>
<dbReference type="AlphaFoldDB" id="Q89PC8"/>
<keyword evidence="2" id="KW-1185">Reference proteome</keyword>